<sequence>MENKEGSFGGSWLHRSGGDGCSSVRGFLASSSSIRGRRVGAGGGLEVSWWLFQVTFSPEKVEKRRVFGGCVMGLELFMLAVWWFFPVVLGSVFGGDLEVVLQRGGLWFGCSPTVSWWSSKNGGFRRWFSGGSEENGCD</sequence>
<gene>
    <name evidence="2" type="ORF">MTR67_014946</name>
</gene>
<dbReference type="Proteomes" id="UP001234989">
    <property type="component" value="Chromosome 3"/>
</dbReference>
<evidence type="ECO:0000313" key="2">
    <source>
        <dbReference type="EMBL" id="WMV21561.1"/>
    </source>
</evidence>
<evidence type="ECO:0000256" key="1">
    <source>
        <dbReference type="SAM" id="Phobius"/>
    </source>
</evidence>
<name>A0AAF0TJF1_SOLVR</name>
<proteinExistence type="predicted"/>
<dbReference type="EMBL" id="CP133614">
    <property type="protein sequence ID" value="WMV21561.1"/>
    <property type="molecule type" value="Genomic_DNA"/>
</dbReference>
<protein>
    <recommendedName>
        <fullName evidence="4">Transmembrane protein</fullName>
    </recommendedName>
</protein>
<reference evidence="2" key="1">
    <citation type="submission" date="2023-08" db="EMBL/GenBank/DDBJ databases">
        <title>A de novo genome assembly of Solanum verrucosum Schlechtendal, a Mexican diploid species geographically isolated from the other diploid A-genome species in potato relatives.</title>
        <authorList>
            <person name="Hosaka K."/>
        </authorList>
    </citation>
    <scope>NUCLEOTIDE SEQUENCE</scope>
    <source>
        <tissue evidence="2">Young leaves</tissue>
    </source>
</reference>
<feature type="transmembrane region" description="Helical" evidence="1">
    <location>
        <begin position="66"/>
        <end position="85"/>
    </location>
</feature>
<dbReference type="AlphaFoldDB" id="A0AAF0TJF1"/>
<keyword evidence="1" id="KW-0812">Transmembrane</keyword>
<keyword evidence="1" id="KW-0472">Membrane</keyword>
<organism evidence="2 3">
    <name type="scientific">Solanum verrucosum</name>
    <dbReference type="NCBI Taxonomy" id="315347"/>
    <lineage>
        <taxon>Eukaryota</taxon>
        <taxon>Viridiplantae</taxon>
        <taxon>Streptophyta</taxon>
        <taxon>Embryophyta</taxon>
        <taxon>Tracheophyta</taxon>
        <taxon>Spermatophyta</taxon>
        <taxon>Magnoliopsida</taxon>
        <taxon>eudicotyledons</taxon>
        <taxon>Gunneridae</taxon>
        <taxon>Pentapetalae</taxon>
        <taxon>asterids</taxon>
        <taxon>lamiids</taxon>
        <taxon>Solanales</taxon>
        <taxon>Solanaceae</taxon>
        <taxon>Solanoideae</taxon>
        <taxon>Solaneae</taxon>
        <taxon>Solanum</taxon>
    </lineage>
</organism>
<evidence type="ECO:0000313" key="3">
    <source>
        <dbReference type="Proteomes" id="UP001234989"/>
    </source>
</evidence>
<evidence type="ECO:0008006" key="4">
    <source>
        <dbReference type="Google" id="ProtNLM"/>
    </source>
</evidence>
<keyword evidence="3" id="KW-1185">Reference proteome</keyword>
<accession>A0AAF0TJF1</accession>
<keyword evidence="1" id="KW-1133">Transmembrane helix</keyword>